<dbReference type="AlphaFoldDB" id="A0AA46Z0T5"/>
<proteinExistence type="predicted"/>
<evidence type="ECO:0000313" key="3">
    <source>
        <dbReference type="Proteomes" id="UP001156216"/>
    </source>
</evidence>
<dbReference type="InterPro" id="IPR000182">
    <property type="entry name" value="GNAT_dom"/>
</dbReference>
<dbReference type="RefSeq" id="WP_016267467.1">
    <property type="nucleotide sequence ID" value="NZ_CP072242.1"/>
</dbReference>
<dbReference type="Gene3D" id="3.40.630.30">
    <property type="match status" value="1"/>
</dbReference>
<dbReference type="Proteomes" id="UP001156216">
    <property type="component" value="Chromosome"/>
</dbReference>
<dbReference type="PANTHER" id="PTHR43415">
    <property type="entry name" value="SPERMIDINE N(1)-ACETYLTRANSFERASE"/>
    <property type="match status" value="1"/>
</dbReference>
<evidence type="ECO:0000313" key="2">
    <source>
        <dbReference type="EMBL" id="UYU70836.1"/>
    </source>
</evidence>
<dbReference type="SUPFAM" id="SSF55729">
    <property type="entry name" value="Acyl-CoA N-acyltransferases (Nat)"/>
    <property type="match status" value="1"/>
</dbReference>
<name>A0AA46Z0T5_BACT4</name>
<reference evidence="2" key="1">
    <citation type="submission" date="2021-06" db="EMBL/GenBank/DDBJ databases">
        <title>Interrogation of the integrated mobile genetic elements in gut-associated Bacteroides with a consensus prediction approach.</title>
        <authorList>
            <person name="Campbell D.E."/>
            <person name="Leigh J.R."/>
            <person name="Kim T."/>
            <person name="England W."/>
            <person name="Whitaker R.J."/>
            <person name="Degnan P.H."/>
        </authorList>
    </citation>
    <scope>NUCLEOTIDE SEQUENCE</scope>
    <source>
        <strain evidence="2">VPI-BTDOT2</strain>
    </source>
</reference>
<gene>
    <name evidence="2" type="ORF">KQP59_21565</name>
</gene>
<dbReference type="InterPro" id="IPR016181">
    <property type="entry name" value="Acyl_CoA_acyltransferase"/>
</dbReference>
<feature type="domain" description="N-acetyltransferase" evidence="1">
    <location>
        <begin position="12"/>
        <end position="170"/>
    </location>
</feature>
<organism evidence="2 3">
    <name type="scientific">Bacteroides thetaiotaomicron</name>
    <dbReference type="NCBI Taxonomy" id="818"/>
    <lineage>
        <taxon>Bacteria</taxon>
        <taxon>Pseudomonadati</taxon>
        <taxon>Bacteroidota</taxon>
        <taxon>Bacteroidia</taxon>
        <taxon>Bacteroidales</taxon>
        <taxon>Bacteroidaceae</taxon>
        <taxon>Bacteroides</taxon>
    </lineage>
</organism>
<dbReference type="PROSITE" id="PS51186">
    <property type="entry name" value="GNAT"/>
    <property type="match status" value="1"/>
</dbReference>
<protein>
    <submittedName>
        <fullName evidence="2">GNAT family N-acetyltransferase</fullName>
    </submittedName>
</protein>
<dbReference type="PANTHER" id="PTHR43415:SF3">
    <property type="entry name" value="GNAT-FAMILY ACETYLTRANSFERASE"/>
    <property type="match status" value="1"/>
</dbReference>
<accession>A0AA46Z0T5</accession>
<sequence length="179" mass="20633">MVYEGVLEGRYVDLRSVIEDDAKFTLSLRQDPLLTQYLPKLDITEEQQREWICNQRILEGDYFFVISNKLGKQIGVISLYDIKEDTCENGRIAVIGDAFQSIEAQLLNLDFAFNILGLSKVIYNVYAENIHAVRFAKLFGSEYSGSHIDKEGKERIDGVFTKESYAKSREKISKILYRK</sequence>
<evidence type="ECO:0000259" key="1">
    <source>
        <dbReference type="PROSITE" id="PS51186"/>
    </source>
</evidence>
<dbReference type="GO" id="GO:0016747">
    <property type="term" value="F:acyltransferase activity, transferring groups other than amino-acyl groups"/>
    <property type="evidence" value="ECO:0007669"/>
    <property type="project" value="InterPro"/>
</dbReference>
<dbReference type="Pfam" id="PF13302">
    <property type="entry name" value="Acetyltransf_3"/>
    <property type="match status" value="1"/>
</dbReference>
<dbReference type="EMBL" id="CP083681">
    <property type="protein sequence ID" value="UYU70836.1"/>
    <property type="molecule type" value="Genomic_DNA"/>
</dbReference>